<reference evidence="2 3" key="1">
    <citation type="submission" date="2017-09" db="EMBL/GenBank/DDBJ databases">
        <title>Depth-based differentiation of microbial function through sediment-hosted aquifers and enrichment of novel symbionts in the deep terrestrial subsurface.</title>
        <authorList>
            <person name="Probst A.J."/>
            <person name="Ladd B."/>
            <person name="Jarett J.K."/>
            <person name="Geller-Mcgrath D.E."/>
            <person name="Sieber C.M."/>
            <person name="Emerson J.B."/>
            <person name="Anantharaman K."/>
            <person name="Thomas B.C."/>
            <person name="Malmstrom R."/>
            <person name="Stieglmeier M."/>
            <person name="Klingl A."/>
            <person name="Woyke T."/>
            <person name="Ryan C.M."/>
            <person name="Banfield J.F."/>
        </authorList>
    </citation>
    <scope>NUCLEOTIDE SEQUENCE [LARGE SCALE GENOMIC DNA]</scope>
    <source>
        <strain evidence="2">CG11_big_fil_rev_8_21_14_0_20_36_20</strain>
    </source>
</reference>
<dbReference type="InterPro" id="IPR050900">
    <property type="entry name" value="Transposase_IS3/IS150/IS904"/>
</dbReference>
<comment type="caution">
    <text evidence="2">The sequence shown here is derived from an EMBL/GenBank/DDBJ whole genome shotgun (WGS) entry which is preliminary data.</text>
</comment>
<sequence>MSSVKRTLKRQGLTKYSQWKKWHQYPERPFPEKPRILVQIDSMREGLPKEHLYVYALIDVCSRWAYAKPVKAINSWQSARFFQEAQQTSRFDFKLIQSDHGSEFAKWFTKRLISCGVEHRHSRVRKPTDNGHVERFIGTLQRECLNRTNRSFKAWKKAIPEFIHYYNTTRPHMGLDMKTPMEVLRSY</sequence>
<dbReference type="PANTHER" id="PTHR46889:SF4">
    <property type="entry name" value="TRANSPOSASE INSO FOR INSERTION SEQUENCE ELEMENT IS911B-RELATED"/>
    <property type="match status" value="1"/>
</dbReference>
<protein>
    <recommendedName>
        <fullName evidence="1">Integrase catalytic domain-containing protein</fullName>
    </recommendedName>
</protein>
<dbReference type="SUPFAM" id="SSF53098">
    <property type="entry name" value="Ribonuclease H-like"/>
    <property type="match status" value="1"/>
</dbReference>
<feature type="domain" description="Integrase catalytic" evidence="1">
    <location>
        <begin position="30"/>
        <end position="187"/>
    </location>
</feature>
<accession>A0A2H0NBJ3</accession>
<gene>
    <name evidence="2" type="ORF">COV55_04510</name>
</gene>
<proteinExistence type="predicted"/>
<dbReference type="PROSITE" id="PS50994">
    <property type="entry name" value="INTEGRASE"/>
    <property type="match status" value="1"/>
</dbReference>
<evidence type="ECO:0000313" key="2">
    <source>
        <dbReference type="EMBL" id="PIR06270.1"/>
    </source>
</evidence>
<dbReference type="EMBL" id="PCWQ01000015">
    <property type="protein sequence ID" value="PIR06270.1"/>
    <property type="molecule type" value="Genomic_DNA"/>
</dbReference>
<dbReference type="GO" id="GO:0015074">
    <property type="term" value="P:DNA integration"/>
    <property type="evidence" value="ECO:0007669"/>
    <property type="project" value="InterPro"/>
</dbReference>
<dbReference type="Proteomes" id="UP000230564">
    <property type="component" value="Unassembled WGS sequence"/>
</dbReference>
<dbReference type="Gene3D" id="3.30.420.10">
    <property type="entry name" value="Ribonuclease H-like superfamily/Ribonuclease H"/>
    <property type="match status" value="1"/>
</dbReference>
<dbReference type="GO" id="GO:0003676">
    <property type="term" value="F:nucleic acid binding"/>
    <property type="evidence" value="ECO:0007669"/>
    <property type="project" value="InterPro"/>
</dbReference>
<dbReference type="AlphaFoldDB" id="A0A2H0NBJ3"/>
<dbReference type="Pfam" id="PF13683">
    <property type="entry name" value="rve_3"/>
    <property type="match status" value="1"/>
</dbReference>
<dbReference type="InterPro" id="IPR036397">
    <property type="entry name" value="RNaseH_sf"/>
</dbReference>
<dbReference type="InterPro" id="IPR012337">
    <property type="entry name" value="RNaseH-like_sf"/>
</dbReference>
<dbReference type="PANTHER" id="PTHR46889">
    <property type="entry name" value="TRANSPOSASE INSF FOR INSERTION SEQUENCE IS3B-RELATED"/>
    <property type="match status" value="1"/>
</dbReference>
<evidence type="ECO:0000313" key="3">
    <source>
        <dbReference type="Proteomes" id="UP000230564"/>
    </source>
</evidence>
<evidence type="ECO:0000259" key="1">
    <source>
        <dbReference type="PROSITE" id="PS50994"/>
    </source>
</evidence>
<name>A0A2H0NBJ3_9BACT</name>
<organism evidence="2 3">
    <name type="scientific">Candidatus Komeilibacteria bacterium CG11_big_fil_rev_8_21_14_0_20_36_20</name>
    <dbReference type="NCBI Taxonomy" id="1974477"/>
    <lineage>
        <taxon>Bacteria</taxon>
        <taxon>Candidatus Komeiliibacteriota</taxon>
    </lineage>
</organism>
<dbReference type="InterPro" id="IPR001584">
    <property type="entry name" value="Integrase_cat-core"/>
</dbReference>